<dbReference type="NCBIfam" id="TIGR04183">
    <property type="entry name" value="Por_Secre_tail"/>
    <property type="match status" value="1"/>
</dbReference>
<gene>
    <name evidence="3" type="ORF">IAB08_03225</name>
</gene>
<sequence>LSAVADEGYKFVSWWDGNTEAERTYRMPAEPVTVSASFEAEEEPQPDLYVLTITQPENGTITVTMNGEAVESGAELEAGVELNLSAVADEGYKFVSWWDGNTEAERTYRMPAEPVTVSASFKEDVANETTGTLAVTVYPNPSDGLFHVEVGSAMKAQVYTSAGRLLQMYEWEEAGKKEVDLQGRNSGTYYLRLIKGKQTEVIKLVIR</sequence>
<reference evidence="3" key="1">
    <citation type="submission" date="2020-10" db="EMBL/GenBank/DDBJ databases">
        <authorList>
            <person name="Gilroy R."/>
        </authorList>
    </citation>
    <scope>NUCLEOTIDE SEQUENCE</scope>
    <source>
        <strain evidence="3">2889</strain>
    </source>
</reference>
<evidence type="ECO:0000313" key="4">
    <source>
        <dbReference type="Proteomes" id="UP000823612"/>
    </source>
</evidence>
<dbReference type="Pfam" id="PF18962">
    <property type="entry name" value="Por_Secre_tail"/>
    <property type="match status" value="1"/>
</dbReference>
<feature type="domain" description="Secretion system C-terminal sorting" evidence="1">
    <location>
        <begin position="137"/>
        <end position="206"/>
    </location>
</feature>
<feature type="non-terminal residue" evidence="3">
    <location>
        <position position="1"/>
    </location>
</feature>
<feature type="domain" description="Bacterial repeat" evidence="2">
    <location>
        <begin position="1"/>
        <end position="41"/>
    </location>
</feature>
<evidence type="ECO:0000259" key="1">
    <source>
        <dbReference type="Pfam" id="PF18962"/>
    </source>
</evidence>
<dbReference type="Pfam" id="PF18998">
    <property type="entry name" value="Flg_new_2"/>
    <property type="match status" value="2"/>
</dbReference>
<name>A0A9D9H1T7_9BACT</name>
<organism evidence="3 4">
    <name type="scientific">Candidatus Pullibacteroides excrementavium</name>
    <dbReference type="NCBI Taxonomy" id="2840905"/>
    <lineage>
        <taxon>Bacteria</taxon>
        <taxon>Pseudomonadati</taxon>
        <taxon>Bacteroidota</taxon>
        <taxon>Bacteroidia</taxon>
        <taxon>Bacteroidales</taxon>
        <taxon>Candidatus Pullibacteroides</taxon>
    </lineage>
</organism>
<protein>
    <submittedName>
        <fullName evidence="3">T9SS type A sorting domain-containing protein</fullName>
    </submittedName>
</protein>
<dbReference type="EMBL" id="JADIMZ010000043">
    <property type="protein sequence ID" value="MBO8432292.1"/>
    <property type="molecule type" value="Genomic_DNA"/>
</dbReference>
<proteinExistence type="predicted"/>
<accession>A0A9D9H1T7</accession>
<evidence type="ECO:0000259" key="2">
    <source>
        <dbReference type="Pfam" id="PF18998"/>
    </source>
</evidence>
<comment type="caution">
    <text evidence="3">The sequence shown here is derived from an EMBL/GenBank/DDBJ whole genome shotgun (WGS) entry which is preliminary data.</text>
</comment>
<dbReference type="InterPro" id="IPR044060">
    <property type="entry name" value="Bacterial_rp_domain"/>
</dbReference>
<dbReference type="Proteomes" id="UP000823612">
    <property type="component" value="Unassembled WGS sequence"/>
</dbReference>
<dbReference type="InterPro" id="IPR026444">
    <property type="entry name" value="Secre_tail"/>
</dbReference>
<dbReference type="AlphaFoldDB" id="A0A9D9H1T7"/>
<evidence type="ECO:0000313" key="3">
    <source>
        <dbReference type="EMBL" id="MBO8432292.1"/>
    </source>
</evidence>
<reference evidence="3" key="2">
    <citation type="journal article" date="2021" name="PeerJ">
        <title>Extensive microbial diversity within the chicken gut microbiome revealed by metagenomics and culture.</title>
        <authorList>
            <person name="Gilroy R."/>
            <person name="Ravi A."/>
            <person name="Getino M."/>
            <person name="Pursley I."/>
            <person name="Horton D.L."/>
            <person name="Alikhan N.F."/>
            <person name="Baker D."/>
            <person name="Gharbi K."/>
            <person name="Hall N."/>
            <person name="Watson M."/>
            <person name="Adriaenssens E.M."/>
            <person name="Foster-Nyarko E."/>
            <person name="Jarju S."/>
            <person name="Secka A."/>
            <person name="Antonio M."/>
            <person name="Oren A."/>
            <person name="Chaudhuri R.R."/>
            <person name="La Ragione R."/>
            <person name="Hildebrand F."/>
            <person name="Pallen M.J."/>
        </authorList>
    </citation>
    <scope>NUCLEOTIDE SEQUENCE</scope>
    <source>
        <strain evidence="3">2889</strain>
    </source>
</reference>
<feature type="domain" description="Bacterial repeat" evidence="2">
    <location>
        <begin position="49"/>
        <end position="123"/>
    </location>
</feature>